<dbReference type="InterPro" id="IPR017441">
    <property type="entry name" value="Protein_kinase_ATP_BS"/>
</dbReference>
<evidence type="ECO:0000256" key="7">
    <source>
        <dbReference type="PROSITE-ProRule" id="PRU10141"/>
    </source>
</evidence>
<gene>
    <name evidence="11" type="ORF">EHS19_06845</name>
</gene>
<dbReference type="CDD" id="cd14014">
    <property type="entry name" value="STKc_PknB_like"/>
    <property type="match status" value="1"/>
</dbReference>
<dbReference type="OrthoDB" id="9762169at2"/>
<dbReference type="GO" id="GO:0005524">
    <property type="term" value="F:ATP binding"/>
    <property type="evidence" value="ECO:0007669"/>
    <property type="project" value="UniProtKB-UniRule"/>
</dbReference>
<evidence type="ECO:0000256" key="5">
    <source>
        <dbReference type="ARBA" id="ARBA00022777"/>
    </source>
</evidence>
<name>A0A5N5RH76_9BIFI</name>
<feature type="transmembrane region" description="Helical" evidence="9">
    <location>
        <begin position="320"/>
        <end position="342"/>
    </location>
</feature>
<keyword evidence="3" id="KW-0808">Transferase</keyword>
<accession>A0A5N5RH76</accession>
<keyword evidence="6 7" id="KW-0067">ATP-binding</keyword>
<evidence type="ECO:0000256" key="4">
    <source>
        <dbReference type="ARBA" id="ARBA00022741"/>
    </source>
</evidence>
<keyword evidence="12" id="KW-1185">Reference proteome</keyword>
<dbReference type="Gene3D" id="1.10.510.10">
    <property type="entry name" value="Transferase(Phosphotransferase) domain 1"/>
    <property type="match status" value="1"/>
</dbReference>
<evidence type="ECO:0000256" key="2">
    <source>
        <dbReference type="ARBA" id="ARBA00022527"/>
    </source>
</evidence>
<feature type="binding site" evidence="7">
    <location>
        <position position="42"/>
    </location>
    <ligand>
        <name>ATP</name>
        <dbReference type="ChEBI" id="CHEBI:30616"/>
    </ligand>
</feature>
<keyword evidence="9" id="KW-0472">Membrane</keyword>
<dbReference type="AlphaFoldDB" id="A0A5N5RH76"/>
<keyword evidence="9" id="KW-1133">Transmembrane helix</keyword>
<comment type="caution">
    <text evidence="11">The sequence shown here is derived from an EMBL/GenBank/DDBJ whole genome shotgun (WGS) entry which is preliminary data.</text>
</comment>
<dbReference type="RefSeq" id="WP_151917029.1">
    <property type="nucleotide sequence ID" value="NZ_RQSP01000022.1"/>
</dbReference>
<keyword evidence="9" id="KW-0812">Transmembrane</keyword>
<evidence type="ECO:0000313" key="12">
    <source>
        <dbReference type="Proteomes" id="UP000326336"/>
    </source>
</evidence>
<evidence type="ECO:0000259" key="10">
    <source>
        <dbReference type="PROSITE" id="PS50011"/>
    </source>
</evidence>
<reference evidence="11 12" key="1">
    <citation type="journal article" date="2019" name="Int. J. Syst. Evol. Microbiol.">
        <title>Bifidobacterium jacchi sp. nov., isolated from the faeces of a baby common marmoset (Callithrix jacchus).</title>
        <authorList>
            <person name="Modesto M."/>
            <person name="Watanabe K."/>
            <person name="Arita M."/>
            <person name="Satti M."/>
            <person name="Oki K."/>
            <person name="Sciavilla P."/>
            <person name="Patavino C."/>
            <person name="Camma C."/>
            <person name="Michelini S."/>
            <person name="Sgorbati B."/>
            <person name="Mattarelli P."/>
        </authorList>
    </citation>
    <scope>NUCLEOTIDE SEQUENCE [LARGE SCALE GENOMIC DNA]</scope>
    <source>
        <strain evidence="11 12">MRM 9.3</strain>
    </source>
</reference>
<dbReference type="PANTHER" id="PTHR43289">
    <property type="entry name" value="MITOGEN-ACTIVATED PROTEIN KINASE KINASE KINASE 20-RELATED"/>
    <property type="match status" value="1"/>
</dbReference>
<dbReference type="EC" id="2.7.11.1" evidence="1"/>
<dbReference type="GO" id="GO:0004674">
    <property type="term" value="F:protein serine/threonine kinase activity"/>
    <property type="evidence" value="ECO:0007669"/>
    <property type="project" value="UniProtKB-KW"/>
</dbReference>
<dbReference type="Gene3D" id="3.30.200.20">
    <property type="entry name" value="Phosphorylase Kinase, domain 1"/>
    <property type="match status" value="1"/>
</dbReference>
<dbReference type="PROSITE" id="PS50011">
    <property type="entry name" value="PROTEIN_KINASE_DOM"/>
    <property type="match status" value="1"/>
</dbReference>
<feature type="region of interest" description="Disordered" evidence="8">
    <location>
        <begin position="346"/>
        <end position="379"/>
    </location>
</feature>
<dbReference type="Proteomes" id="UP000326336">
    <property type="component" value="Unassembled WGS sequence"/>
</dbReference>
<dbReference type="PROSITE" id="PS00107">
    <property type="entry name" value="PROTEIN_KINASE_ATP"/>
    <property type="match status" value="1"/>
</dbReference>
<evidence type="ECO:0000256" key="6">
    <source>
        <dbReference type="ARBA" id="ARBA00022840"/>
    </source>
</evidence>
<dbReference type="Pfam" id="PF00069">
    <property type="entry name" value="Pkinase"/>
    <property type="match status" value="1"/>
</dbReference>
<dbReference type="EMBL" id="RQSP01000022">
    <property type="protein sequence ID" value="KAB5606622.1"/>
    <property type="molecule type" value="Genomic_DNA"/>
</dbReference>
<evidence type="ECO:0000256" key="1">
    <source>
        <dbReference type="ARBA" id="ARBA00012513"/>
    </source>
</evidence>
<evidence type="ECO:0000256" key="3">
    <source>
        <dbReference type="ARBA" id="ARBA00022679"/>
    </source>
</evidence>
<feature type="domain" description="Protein kinase" evidence="10">
    <location>
        <begin position="13"/>
        <end position="268"/>
    </location>
</feature>
<dbReference type="InterPro" id="IPR011009">
    <property type="entry name" value="Kinase-like_dom_sf"/>
</dbReference>
<keyword evidence="4 7" id="KW-0547">Nucleotide-binding</keyword>
<dbReference type="PROSITE" id="PS00108">
    <property type="entry name" value="PROTEIN_KINASE_ST"/>
    <property type="match status" value="1"/>
</dbReference>
<proteinExistence type="predicted"/>
<protein>
    <recommendedName>
        <fullName evidence="1">non-specific serine/threonine protein kinase</fullName>
        <ecNumber evidence="1">2.7.11.1</ecNumber>
    </recommendedName>
</protein>
<evidence type="ECO:0000256" key="9">
    <source>
        <dbReference type="SAM" id="Phobius"/>
    </source>
</evidence>
<keyword evidence="2 11" id="KW-0723">Serine/threonine-protein kinase</keyword>
<dbReference type="InterPro" id="IPR008271">
    <property type="entry name" value="Ser/Thr_kinase_AS"/>
</dbReference>
<keyword evidence="5 11" id="KW-0418">Kinase</keyword>
<dbReference type="InterPro" id="IPR000719">
    <property type="entry name" value="Prot_kinase_dom"/>
</dbReference>
<sequence length="481" mass="51351">MVSHPMPPQLPGYDFVRALGSGSTASVYEYHQRVPARDVAVKVSSSSLDPRAAARFRNEANFMAALSTHPYILSIYDAGVTSEGLGYIVLEFAPGGSYKEIMRTHPLDAPGMLDLGIKLAGALYCAHRRGIVHRDIKPANILITAQGLPVLADFGISTNVYQANVRTGFSYPWAAPEVLTGRSGGNEASDIYSLAATLFGILTGRSPFEYGYAVHTQDELAQIIVNRELPHLRRPDVPADVERVLRRAMSKDPDARYGSALEFARAMQRAQYRCYGRVTPVTAEGVPEYPDRLIERRGPDAANPAAPSLASARRNWVRPAAIAAGIAAVIAAIAIIFVTVVAPRLDASPSEDQSSRTSPLTEDDPGADKGGDGSDADADANADAVAGQNVPSPTNATGSYQGDAVTFTWTNPDPRQGDTYAWQLVEGAAVDSSTDTGIVDKPTVTITDVTAAQTCIRISIVRSDRHMSTEPTIACAVRPQG</sequence>
<feature type="compositionally biased region" description="Polar residues" evidence="8">
    <location>
        <begin position="350"/>
        <end position="360"/>
    </location>
</feature>
<evidence type="ECO:0000313" key="11">
    <source>
        <dbReference type="EMBL" id="KAB5606622.1"/>
    </source>
</evidence>
<dbReference type="SUPFAM" id="SSF56112">
    <property type="entry name" value="Protein kinase-like (PK-like)"/>
    <property type="match status" value="1"/>
</dbReference>
<evidence type="ECO:0000256" key="8">
    <source>
        <dbReference type="SAM" id="MobiDB-lite"/>
    </source>
</evidence>
<dbReference type="SMART" id="SM00220">
    <property type="entry name" value="S_TKc"/>
    <property type="match status" value="1"/>
</dbReference>
<dbReference type="PANTHER" id="PTHR43289:SF6">
    <property type="entry name" value="SERINE_THREONINE-PROTEIN KINASE NEKL-3"/>
    <property type="match status" value="1"/>
</dbReference>
<organism evidence="11 12">
    <name type="scientific">Bifidobacterium jacchi</name>
    <dbReference type="NCBI Taxonomy" id="2490545"/>
    <lineage>
        <taxon>Bacteria</taxon>
        <taxon>Bacillati</taxon>
        <taxon>Actinomycetota</taxon>
        <taxon>Actinomycetes</taxon>
        <taxon>Bifidobacteriales</taxon>
        <taxon>Bifidobacteriaceae</taxon>
        <taxon>Bifidobacterium</taxon>
    </lineage>
</organism>